<comment type="caution">
    <text evidence="1">The sequence shown here is derived from an EMBL/GenBank/DDBJ whole genome shotgun (WGS) entry which is preliminary data.</text>
</comment>
<evidence type="ECO:0000313" key="2">
    <source>
        <dbReference type="Proteomes" id="UP001056778"/>
    </source>
</evidence>
<gene>
    <name evidence="1" type="ORF">MML48_9g00005383</name>
</gene>
<protein>
    <submittedName>
        <fullName evidence="1">Uncharacterized protein</fullName>
    </submittedName>
</protein>
<reference evidence="1" key="1">
    <citation type="submission" date="2022-04" db="EMBL/GenBank/DDBJ databases">
        <title>Chromosome-scale genome assembly of Holotrichia oblita Faldermann.</title>
        <authorList>
            <person name="Rongchong L."/>
        </authorList>
    </citation>
    <scope>NUCLEOTIDE SEQUENCE</scope>
    <source>
        <strain evidence="1">81SQS9</strain>
    </source>
</reference>
<keyword evidence="2" id="KW-1185">Reference proteome</keyword>
<dbReference type="Proteomes" id="UP001056778">
    <property type="component" value="Chromosome 9"/>
</dbReference>
<name>A0ACB9SLB6_HOLOL</name>
<accession>A0ACB9SLB6</accession>
<evidence type="ECO:0000313" key="1">
    <source>
        <dbReference type="EMBL" id="KAI4455598.1"/>
    </source>
</evidence>
<proteinExistence type="predicted"/>
<sequence length="172" mass="19810">MEITEESSSSGKRKANPLNYKRNVIKKSRVPRKPYTNYKGDSIPSKVMPPPPLRSCNAKCFEKLPGKEFDENYERFYSLDNKDSQDMFLQGLINIRDIQRRRARVQIGNKPKAYASVYHVYKRSVKEKVCLSAFTLVYGITPGRVRRVRDLGALGKSPKDKRGKNPSINKLR</sequence>
<dbReference type="EMBL" id="CM043023">
    <property type="protein sequence ID" value="KAI4455598.1"/>
    <property type="molecule type" value="Genomic_DNA"/>
</dbReference>
<organism evidence="1 2">
    <name type="scientific">Holotrichia oblita</name>
    <name type="common">Chafer beetle</name>
    <dbReference type="NCBI Taxonomy" id="644536"/>
    <lineage>
        <taxon>Eukaryota</taxon>
        <taxon>Metazoa</taxon>
        <taxon>Ecdysozoa</taxon>
        <taxon>Arthropoda</taxon>
        <taxon>Hexapoda</taxon>
        <taxon>Insecta</taxon>
        <taxon>Pterygota</taxon>
        <taxon>Neoptera</taxon>
        <taxon>Endopterygota</taxon>
        <taxon>Coleoptera</taxon>
        <taxon>Polyphaga</taxon>
        <taxon>Scarabaeiformia</taxon>
        <taxon>Scarabaeidae</taxon>
        <taxon>Melolonthinae</taxon>
        <taxon>Holotrichia</taxon>
    </lineage>
</organism>